<dbReference type="InterPro" id="IPR011004">
    <property type="entry name" value="Trimer_LpxA-like_sf"/>
</dbReference>
<dbReference type="Gene3D" id="2.160.10.10">
    <property type="entry name" value="Hexapeptide repeat proteins"/>
    <property type="match status" value="1"/>
</dbReference>
<keyword evidence="3" id="KW-0677">Repeat</keyword>
<evidence type="ECO:0000313" key="8">
    <source>
        <dbReference type="Proteomes" id="UP001152599"/>
    </source>
</evidence>
<dbReference type="NCBIfam" id="TIGR03570">
    <property type="entry name" value="NeuD_NnaD"/>
    <property type="match status" value="1"/>
</dbReference>
<dbReference type="InterPro" id="IPR050179">
    <property type="entry name" value="Trans_hexapeptide_repeat"/>
</dbReference>
<sequence>MIIYGASGHGKVIHDILKSQGISEDILFVDDADKGDRFYGCKLLKPQQVNLSEHKIIIGIGNNLIRKKISYKYPQYALAIHASSVISPSVEINEGSVVMSNVSINADTKIGKHCILNTACSIDHDCVLDDFVHISPNASLAGNVKVGEATHIGIGACVIQGIKIGKFATVGAGSVVIKDVPDGATVVGSPAKIIKT</sequence>
<evidence type="ECO:0000313" key="7">
    <source>
        <dbReference type="EMBL" id="MDG4946658.1"/>
    </source>
</evidence>
<keyword evidence="2" id="KW-0808">Transferase</keyword>
<evidence type="ECO:0000259" key="6">
    <source>
        <dbReference type="Pfam" id="PF17836"/>
    </source>
</evidence>
<dbReference type="InterPro" id="IPR018357">
    <property type="entry name" value="Hexapep_transf_CS"/>
</dbReference>
<feature type="domain" description="PglD N-terminal" evidence="6">
    <location>
        <begin position="2"/>
        <end position="70"/>
    </location>
</feature>
<dbReference type="GO" id="GO:0016740">
    <property type="term" value="F:transferase activity"/>
    <property type="evidence" value="ECO:0007669"/>
    <property type="project" value="UniProtKB-KW"/>
</dbReference>
<accession>A0A9X4MXE8</accession>
<gene>
    <name evidence="7" type="ORF">NMK71_09540</name>
</gene>
<evidence type="ECO:0000256" key="3">
    <source>
        <dbReference type="ARBA" id="ARBA00022737"/>
    </source>
</evidence>
<evidence type="ECO:0000256" key="5">
    <source>
        <dbReference type="PIRSR" id="PIRSR620019-2"/>
    </source>
</evidence>
<feature type="binding site" evidence="5">
    <location>
        <position position="133"/>
    </location>
    <ligand>
        <name>acetyl-CoA</name>
        <dbReference type="ChEBI" id="CHEBI:57288"/>
    </ligand>
</feature>
<reference evidence="7" key="1">
    <citation type="submission" date="2022-07" db="EMBL/GenBank/DDBJ databases">
        <title>Description and genome-wide analysis of Profundicola chukchiensis gen. nov., sp. nov., marine bacteria isolated from bottom sediments of the Chukchi Sea.</title>
        <authorList>
            <person name="Romanenko L."/>
            <person name="Otstavnykh N."/>
            <person name="Kurilenko V."/>
            <person name="Eremeev V."/>
            <person name="Velansky P."/>
            <person name="Mikhailov V."/>
            <person name="Isaeva M."/>
        </authorList>
    </citation>
    <scope>NUCLEOTIDE SEQUENCE</scope>
    <source>
        <strain evidence="7">KMM 9713</strain>
    </source>
</reference>
<dbReference type="RefSeq" id="WP_304421014.1">
    <property type="nucleotide sequence ID" value="NZ_JANCMU010000006.1"/>
</dbReference>
<dbReference type="Pfam" id="PF17836">
    <property type="entry name" value="PglD_N"/>
    <property type="match status" value="1"/>
</dbReference>
<protein>
    <submittedName>
        <fullName evidence="7">Acetyltransferase</fullName>
    </submittedName>
</protein>
<dbReference type="EMBL" id="JANCMU010000006">
    <property type="protein sequence ID" value="MDG4946658.1"/>
    <property type="molecule type" value="Genomic_DNA"/>
</dbReference>
<proteinExistence type="inferred from homology"/>
<comment type="similarity">
    <text evidence="1">Belongs to the transferase hexapeptide repeat family.</text>
</comment>
<feature type="binding site" evidence="5">
    <location>
        <begin position="7"/>
        <end position="9"/>
    </location>
    <ligand>
        <name>substrate</name>
    </ligand>
</feature>
<feature type="site" description="Increases basicity of active site His" evidence="4">
    <location>
        <position position="125"/>
    </location>
</feature>
<feature type="active site" description="Proton acceptor" evidence="4">
    <location>
        <position position="124"/>
    </location>
</feature>
<name>A0A9X4MXE8_9FLAO</name>
<dbReference type="SUPFAM" id="SSF51161">
    <property type="entry name" value="Trimeric LpxA-like enzymes"/>
    <property type="match status" value="1"/>
</dbReference>
<dbReference type="AlphaFoldDB" id="A0A9X4MXE8"/>
<dbReference type="Gene3D" id="3.40.50.20">
    <property type="match status" value="1"/>
</dbReference>
<evidence type="ECO:0000256" key="2">
    <source>
        <dbReference type="ARBA" id="ARBA00022679"/>
    </source>
</evidence>
<keyword evidence="8" id="KW-1185">Reference proteome</keyword>
<feature type="binding site" evidence="5">
    <location>
        <position position="61"/>
    </location>
    <ligand>
        <name>substrate</name>
    </ligand>
</feature>
<dbReference type="Proteomes" id="UP001152599">
    <property type="component" value="Unassembled WGS sequence"/>
</dbReference>
<dbReference type="CDD" id="cd03360">
    <property type="entry name" value="LbH_AT_putative"/>
    <property type="match status" value="1"/>
</dbReference>
<dbReference type="InterPro" id="IPR020019">
    <property type="entry name" value="AcTrfase_PglD-like"/>
</dbReference>
<dbReference type="PANTHER" id="PTHR43300">
    <property type="entry name" value="ACETYLTRANSFERASE"/>
    <property type="match status" value="1"/>
</dbReference>
<evidence type="ECO:0000256" key="4">
    <source>
        <dbReference type="PIRSR" id="PIRSR620019-1"/>
    </source>
</evidence>
<dbReference type="PANTHER" id="PTHR43300:SF7">
    <property type="entry name" value="UDP-N-ACETYLBACILLOSAMINE N-ACETYLTRANSFERASE"/>
    <property type="match status" value="1"/>
</dbReference>
<dbReference type="InterPro" id="IPR041561">
    <property type="entry name" value="PglD_N"/>
</dbReference>
<comment type="caution">
    <text evidence="7">The sequence shown here is derived from an EMBL/GenBank/DDBJ whole genome shotgun (WGS) entry which is preliminary data.</text>
</comment>
<dbReference type="PROSITE" id="PS00101">
    <property type="entry name" value="HEXAPEP_TRANSFERASES"/>
    <property type="match status" value="1"/>
</dbReference>
<feature type="binding site" evidence="5">
    <location>
        <position position="154"/>
    </location>
    <ligand>
        <name>acetyl-CoA</name>
        <dbReference type="ChEBI" id="CHEBI:57288"/>
    </ligand>
</feature>
<evidence type="ECO:0000256" key="1">
    <source>
        <dbReference type="ARBA" id="ARBA00007274"/>
    </source>
</evidence>
<organism evidence="7 8">
    <name type="scientific">Profundicola chukchiensis</name>
    <dbReference type="NCBI Taxonomy" id="2961959"/>
    <lineage>
        <taxon>Bacteria</taxon>
        <taxon>Pseudomonadati</taxon>
        <taxon>Bacteroidota</taxon>
        <taxon>Flavobacteriia</taxon>
        <taxon>Flavobacteriales</taxon>
        <taxon>Weeksellaceae</taxon>
        <taxon>Profundicola</taxon>
    </lineage>
</organism>